<proteinExistence type="inferred from homology"/>
<dbReference type="RefSeq" id="WP_283712830.1">
    <property type="nucleotide sequence ID" value="NZ_JASJEW010000002.1"/>
</dbReference>
<name>A0ABT6ZKX9_9ACTN</name>
<dbReference type="Pfam" id="PF02275">
    <property type="entry name" value="CBAH"/>
    <property type="match status" value="1"/>
</dbReference>
<keyword evidence="2 4" id="KW-0378">Hydrolase</keyword>
<feature type="domain" description="Choloylglycine hydrolase/NAAA C-terminal" evidence="3">
    <location>
        <begin position="2"/>
        <end position="306"/>
    </location>
</feature>
<dbReference type="SUPFAM" id="SSF56235">
    <property type="entry name" value="N-terminal nucleophile aminohydrolases (Ntn hydrolases)"/>
    <property type="match status" value="1"/>
</dbReference>
<protein>
    <submittedName>
        <fullName evidence="4">Linear amide C-N hydrolase</fullName>
    </submittedName>
</protein>
<dbReference type="InterPro" id="IPR029055">
    <property type="entry name" value="Ntn_hydrolases_N"/>
</dbReference>
<comment type="caution">
    <text evidence="4">The sequence shown here is derived from an EMBL/GenBank/DDBJ whole genome shotgun (WGS) entry which is preliminary data.</text>
</comment>
<reference evidence="4" key="1">
    <citation type="submission" date="2023-05" db="EMBL/GenBank/DDBJ databases">
        <title>[olsenella] sp. nov., isolated from a pig farm feces dump.</title>
        <authorList>
            <person name="Chang Y.-H."/>
        </authorList>
    </citation>
    <scope>NUCLEOTIDE SEQUENCE</scope>
    <source>
        <strain evidence="4">YH-ols2217</strain>
    </source>
</reference>
<dbReference type="InterPro" id="IPR052193">
    <property type="entry name" value="Peptidase_C59"/>
</dbReference>
<keyword evidence="5" id="KW-1185">Reference proteome</keyword>
<evidence type="ECO:0000259" key="3">
    <source>
        <dbReference type="Pfam" id="PF02275"/>
    </source>
</evidence>
<sequence>MCTCVTFTDASGNLYAGRNLDWGCGFGESPVITGAGYEWKALHTGEQKTKTAVIGMGIFPEGAPCPLYFDCANEDGLYVAGLSFAAGFCDFTEAQEGKTNVTSYELPLWFVSQFSTVDEAAEAAKNLNVTGESALPGMDPSPLHWIIADKERAIVIEQTSEGCRVYENGLRVLTNQPDFPFHVNLQRNYIHLDTAWTEPETLGTTQLTALGTGPSMMGLPGDQSSISRFIRAAILNNLYPVQDTDAENVNRLFKELGSVAMFKGLCKMEDGSYEYTVYTGGYSTVSKTYTYNTYDDMNTKSVCLDDYQGLQGVKVVAA</sequence>
<dbReference type="Gene3D" id="3.60.60.10">
    <property type="entry name" value="Penicillin V Acylase, Chain A"/>
    <property type="match status" value="1"/>
</dbReference>
<evidence type="ECO:0000256" key="1">
    <source>
        <dbReference type="ARBA" id="ARBA00006625"/>
    </source>
</evidence>
<dbReference type="EMBL" id="JASJEX010000003">
    <property type="protein sequence ID" value="MDJ1129708.1"/>
    <property type="molecule type" value="Genomic_DNA"/>
</dbReference>
<dbReference type="InterPro" id="IPR029132">
    <property type="entry name" value="CBAH/NAAA_C"/>
</dbReference>
<dbReference type="GO" id="GO:0016787">
    <property type="term" value="F:hydrolase activity"/>
    <property type="evidence" value="ECO:0007669"/>
    <property type="project" value="UniProtKB-KW"/>
</dbReference>
<evidence type="ECO:0000313" key="4">
    <source>
        <dbReference type="EMBL" id="MDJ1129708.1"/>
    </source>
</evidence>
<dbReference type="Proteomes" id="UP001431693">
    <property type="component" value="Unassembled WGS sequence"/>
</dbReference>
<dbReference type="CDD" id="cd00542">
    <property type="entry name" value="Ntn_PVA"/>
    <property type="match status" value="1"/>
</dbReference>
<dbReference type="PANTHER" id="PTHR35527">
    <property type="entry name" value="CHOLOYLGLYCINE HYDROLASE"/>
    <property type="match status" value="1"/>
</dbReference>
<evidence type="ECO:0000256" key="2">
    <source>
        <dbReference type="ARBA" id="ARBA00022801"/>
    </source>
</evidence>
<evidence type="ECO:0000313" key="5">
    <source>
        <dbReference type="Proteomes" id="UP001431693"/>
    </source>
</evidence>
<comment type="similarity">
    <text evidence="1">Belongs to the peptidase C59 family.</text>
</comment>
<dbReference type="PANTHER" id="PTHR35527:SF2">
    <property type="entry name" value="HYDROLASE"/>
    <property type="match status" value="1"/>
</dbReference>
<organism evidence="4 5">
    <name type="scientific">Kribbibacterium absianum</name>
    <dbReference type="NCBI Taxonomy" id="3044210"/>
    <lineage>
        <taxon>Bacteria</taxon>
        <taxon>Bacillati</taxon>
        <taxon>Actinomycetota</taxon>
        <taxon>Coriobacteriia</taxon>
        <taxon>Coriobacteriales</taxon>
        <taxon>Kribbibacteriaceae</taxon>
        <taxon>Kribbibacterium</taxon>
    </lineage>
</organism>
<gene>
    <name evidence="4" type="ORF">QJ043_06405</name>
</gene>
<accession>A0ABT6ZKX9</accession>